<dbReference type="Gene3D" id="1.25.40.20">
    <property type="entry name" value="Ankyrin repeat-containing domain"/>
    <property type="match status" value="1"/>
</dbReference>
<feature type="coiled-coil region" evidence="4">
    <location>
        <begin position="150"/>
        <end position="196"/>
    </location>
</feature>
<dbReference type="InterPro" id="IPR003163">
    <property type="entry name" value="Tscrpt_reg_HTH_APSES-type"/>
</dbReference>
<gene>
    <name evidence="6" type="primary">SWI6_1</name>
    <name evidence="6" type="ORF">HK099_000915</name>
</gene>
<dbReference type="PROSITE" id="PS51299">
    <property type="entry name" value="HTH_APSES"/>
    <property type="match status" value="1"/>
</dbReference>
<comment type="caution">
    <text evidence="6">The sequence shown here is derived from an EMBL/GenBank/DDBJ whole genome shotgun (WGS) entry which is preliminary data.</text>
</comment>
<dbReference type="GO" id="GO:0001228">
    <property type="term" value="F:DNA-binding transcription activator activity, RNA polymerase II-specific"/>
    <property type="evidence" value="ECO:0007669"/>
    <property type="project" value="UniProtKB-ARBA"/>
</dbReference>
<dbReference type="SUPFAM" id="SSF54616">
    <property type="entry name" value="DNA-binding domain of Mlu1-box binding protein MBP1"/>
    <property type="match status" value="1"/>
</dbReference>
<keyword evidence="2 3" id="KW-0040">ANK repeat</keyword>
<dbReference type="PROSITE" id="PS50088">
    <property type="entry name" value="ANK_REPEAT"/>
    <property type="match status" value="1"/>
</dbReference>
<evidence type="ECO:0000256" key="4">
    <source>
        <dbReference type="SAM" id="Coils"/>
    </source>
</evidence>
<dbReference type="PANTHER" id="PTHR43828:SF3">
    <property type="entry name" value="CHROMO DOMAIN-CONTAINING PROTEIN"/>
    <property type="match status" value="1"/>
</dbReference>
<proteinExistence type="predicted"/>
<dbReference type="GO" id="GO:0030907">
    <property type="term" value="C:MBF transcription complex"/>
    <property type="evidence" value="ECO:0007669"/>
    <property type="project" value="TreeGrafter"/>
</dbReference>
<dbReference type="PROSITE" id="PS50297">
    <property type="entry name" value="ANK_REP_REGION"/>
    <property type="match status" value="1"/>
</dbReference>
<dbReference type="EMBL" id="JADGJW010000123">
    <property type="protein sequence ID" value="KAJ3223623.1"/>
    <property type="molecule type" value="Genomic_DNA"/>
</dbReference>
<accession>A0AAD5U7F1</accession>
<dbReference type="InterPro" id="IPR036770">
    <property type="entry name" value="Ankyrin_rpt-contain_sf"/>
</dbReference>
<feature type="domain" description="HTH APSES-type" evidence="5">
    <location>
        <begin position="1"/>
        <end position="113"/>
    </location>
</feature>
<dbReference type="Proteomes" id="UP001211065">
    <property type="component" value="Unassembled WGS sequence"/>
</dbReference>
<dbReference type="AlphaFoldDB" id="A0AAD5U7F1"/>
<evidence type="ECO:0000256" key="2">
    <source>
        <dbReference type="ARBA" id="ARBA00023043"/>
    </source>
</evidence>
<dbReference type="SMART" id="SM00248">
    <property type="entry name" value="ANK"/>
    <property type="match status" value="2"/>
</dbReference>
<feature type="repeat" description="ANK" evidence="3">
    <location>
        <begin position="508"/>
        <end position="544"/>
    </location>
</feature>
<dbReference type="InterPro" id="IPR018004">
    <property type="entry name" value="KilA/APSES_HTH"/>
</dbReference>
<dbReference type="InterPro" id="IPR036887">
    <property type="entry name" value="HTH_APSES_sf"/>
</dbReference>
<evidence type="ECO:0000313" key="6">
    <source>
        <dbReference type="EMBL" id="KAJ3223623.1"/>
    </source>
</evidence>
<dbReference type="GO" id="GO:0033309">
    <property type="term" value="C:SBF transcription complex"/>
    <property type="evidence" value="ECO:0007669"/>
    <property type="project" value="TreeGrafter"/>
</dbReference>
<evidence type="ECO:0000313" key="7">
    <source>
        <dbReference type="Proteomes" id="UP001211065"/>
    </source>
</evidence>
<evidence type="ECO:0000256" key="1">
    <source>
        <dbReference type="ARBA" id="ARBA00022737"/>
    </source>
</evidence>
<name>A0AAD5U7F1_9FUNG</name>
<dbReference type="Pfam" id="PF04383">
    <property type="entry name" value="KilA-N"/>
    <property type="match status" value="1"/>
</dbReference>
<keyword evidence="7" id="KW-1185">Reference proteome</keyword>
<evidence type="ECO:0000256" key="3">
    <source>
        <dbReference type="PROSITE-ProRule" id="PRU00023"/>
    </source>
</evidence>
<evidence type="ECO:0000259" key="5">
    <source>
        <dbReference type="PROSITE" id="PS51299"/>
    </source>
</evidence>
<dbReference type="InterPro" id="IPR051642">
    <property type="entry name" value="SWI6-like"/>
</dbReference>
<reference evidence="6" key="1">
    <citation type="submission" date="2020-05" db="EMBL/GenBank/DDBJ databases">
        <title>Phylogenomic resolution of chytrid fungi.</title>
        <authorList>
            <person name="Stajich J.E."/>
            <person name="Amses K."/>
            <person name="Simmons R."/>
            <person name="Seto K."/>
            <person name="Myers J."/>
            <person name="Bonds A."/>
            <person name="Quandt C.A."/>
            <person name="Barry K."/>
            <person name="Liu P."/>
            <person name="Grigoriev I."/>
            <person name="Longcore J.E."/>
            <person name="James T.Y."/>
        </authorList>
    </citation>
    <scope>NUCLEOTIDE SEQUENCE</scope>
    <source>
        <strain evidence="6">JEL0476</strain>
    </source>
</reference>
<dbReference type="GO" id="GO:0003677">
    <property type="term" value="F:DNA binding"/>
    <property type="evidence" value="ECO:0007669"/>
    <property type="project" value="InterPro"/>
</dbReference>
<organism evidence="6 7">
    <name type="scientific">Clydaea vesicula</name>
    <dbReference type="NCBI Taxonomy" id="447962"/>
    <lineage>
        <taxon>Eukaryota</taxon>
        <taxon>Fungi</taxon>
        <taxon>Fungi incertae sedis</taxon>
        <taxon>Chytridiomycota</taxon>
        <taxon>Chytridiomycota incertae sedis</taxon>
        <taxon>Chytridiomycetes</taxon>
        <taxon>Lobulomycetales</taxon>
        <taxon>Lobulomycetaceae</taxon>
        <taxon>Clydaea</taxon>
    </lineage>
</organism>
<dbReference type="SUPFAM" id="SSF48403">
    <property type="entry name" value="Ankyrin repeat"/>
    <property type="match status" value="1"/>
</dbReference>
<feature type="coiled-coil region" evidence="4">
    <location>
        <begin position="637"/>
        <end position="674"/>
    </location>
</feature>
<protein>
    <submittedName>
        <fullName evidence="6">Transcriptional regulator swi6</fullName>
    </submittedName>
</protein>
<dbReference type="SMART" id="SM01252">
    <property type="entry name" value="KilA-N"/>
    <property type="match status" value="1"/>
</dbReference>
<dbReference type="Pfam" id="PF00023">
    <property type="entry name" value="Ank"/>
    <property type="match status" value="1"/>
</dbReference>
<dbReference type="InterPro" id="IPR002110">
    <property type="entry name" value="Ankyrin_rpt"/>
</dbReference>
<sequence length="746" mass="86945">MINLLLSINTKGVSLWQTEINNIEVMRRIKDGWMNATQILKVAGLSKNQRTIIITKEVFLGSHQIVQGGYGKYQGTWVSLDIAKNLAIKFNVQHLLEPIFSIPGIISDENHYSDDKGKTDDENLPLVHIPTPHMSPLQSTEHKIDNMDAISQEASKKQKEEKKLLKLKKQQEKSLEKKLERKEKKLEKQQEKQKVANYFPTPKFQNSLFSNADSPPNIINLKQNKFNVISPPNFSFNTQQNFSDSNKIYKINTLKYLSDNSLLDSKCCKMQQPYSQLDAFISTDLKRELLSTLYLNKSFHKLYWFLPEHLNLVIDEDENTVLHWASALGRIDFLNFHIAKIRKNNNVKNKPIQTVENSVLIKVNKFGKSPISFSVNKCFTFDSQNFDKLLKLFEKDLFKLKNFKNQTFLHEIVLTSAGYQNINSENGPRNCNEKFLLSRYYLNCFFEWAKYQVEGYNDDLENFYKEKNNSIISNAEEPALKEAESREFNTEFFSEKEIIDFINTQDVNGDTALSLAVKLSNYKGDIKLVEILLNLNSDVDLKDIDGQTPYFLMKRNIKFLDFVSKIKVKKSGKVNNSREIIQNSIITATEEERPFNLKFYKDYIETESNVNKKAQNLSYLKNVKYLNETLAFSDRQFNLIKNQLNAEKMENVKLKKENEFCVNLQEKVNELEKKILSVKTFKAGFDSENLNDNNFTGKRKRNEEEEIFKLENNNCKYEKLFKKILKLNENDFVEEAIDPLLKYSEN</sequence>
<keyword evidence="1" id="KW-0677">Repeat</keyword>
<dbReference type="Gene3D" id="3.10.260.10">
    <property type="entry name" value="Transcription regulator HTH, APSES-type DNA-binding domain"/>
    <property type="match status" value="1"/>
</dbReference>
<dbReference type="PANTHER" id="PTHR43828">
    <property type="entry name" value="ASPARAGINASE"/>
    <property type="match status" value="1"/>
</dbReference>
<keyword evidence="4" id="KW-0175">Coiled coil</keyword>